<keyword evidence="4 12" id="KW-1003">Cell membrane</keyword>
<feature type="region of interest" description="Disordered" evidence="13">
    <location>
        <begin position="515"/>
        <end position="534"/>
    </location>
</feature>
<feature type="transmembrane region" description="Helical" evidence="12">
    <location>
        <begin position="252"/>
        <end position="270"/>
    </location>
</feature>
<feature type="transmembrane region" description="Helical" evidence="12">
    <location>
        <begin position="185"/>
        <end position="204"/>
    </location>
</feature>
<evidence type="ECO:0000256" key="9">
    <source>
        <dbReference type="ARBA" id="ARBA00022989"/>
    </source>
</evidence>
<evidence type="ECO:0000256" key="7">
    <source>
        <dbReference type="ARBA" id="ARBA00022723"/>
    </source>
</evidence>
<dbReference type="Pfam" id="PF01654">
    <property type="entry name" value="Cyt_bd_oxida_I"/>
    <property type="match status" value="1"/>
</dbReference>
<feature type="compositionally biased region" description="Basic and acidic residues" evidence="13">
    <location>
        <begin position="515"/>
        <end position="526"/>
    </location>
</feature>
<evidence type="ECO:0000256" key="11">
    <source>
        <dbReference type="ARBA" id="ARBA00023136"/>
    </source>
</evidence>
<dbReference type="PANTHER" id="PTHR30365:SF15">
    <property type="entry name" value="CYTOCHROME BD UBIQUINOL OXIDASE SUBUNIT 1"/>
    <property type="match status" value="1"/>
</dbReference>
<dbReference type="GO" id="GO:0016682">
    <property type="term" value="F:oxidoreductase activity, acting on diphenols and related substances as donors, oxygen as acceptor"/>
    <property type="evidence" value="ECO:0007669"/>
    <property type="project" value="TreeGrafter"/>
</dbReference>
<accession>A0AB39L7T3</accession>
<keyword evidence="11 12" id="KW-0472">Membrane</keyword>
<organism evidence="14">
    <name type="scientific">Sinomonas puerhi</name>
    <dbReference type="NCBI Taxonomy" id="3238584"/>
    <lineage>
        <taxon>Bacteria</taxon>
        <taxon>Bacillati</taxon>
        <taxon>Actinomycetota</taxon>
        <taxon>Actinomycetes</taxon>
        <taxon>Micrococcales</taxon>
        <taxon>Micrococcaceae</taxon>
        <taxon>Sinomonas</taxon>
    </lineage>
</organism>
<dbReference type="GO" id="GO:0005886">
    <property type="term" value="C:plasma membrane"/>
    <property type="evidence" value="ECO:0007669"/>
    <property type="project" value="UniProtKB-SubCell"/>
</dbReference>
<evidence type="ECO:0000256" key="13">
    <source>
        <dbReference type="SAM" id="MobiDB-lite"/>
    </source>
</evidence>
<evidence type="ECO:0000256" key="1">
    <source>
        <dbReference type="ARBA" id="ARBA00004651"/>
    </source>
</evidence>
<keyword evidence="7 12" id="KW-0479">Metal-binding</keyword>
<evidence type="ECO:0000256" key="2">
    <source>
        <dbReference type="ARBA" id="ARBA00009819"/>
    </source>
</evidence>
<feature type="transmembrane region" description="Helical" evidence="12">
    <location>
        <begin position="53"/>
        <end position="71"/>
    </location>
</feature>
<keyword evidence="3 12" id="KW-0813">Transport</keyword>
<evidence type="ECO:0000256" key="6">
    <source>
        <dbReference type="ARBA" id="ARBA00022692"/>
    </source>
</evidence>
<feature type="transmembrane region" description="Helical" evidence="12">
    <location>
        <begin position="91"/>
        <end position="115"/>
    </location>
</feature>
<reference evidence="14" key="1">
    <citation type="submission" date="2024-07" db="EMBL/GenBank/DDBJ databases">
        <authorList>
            <person name="fu j."/>
        </authorList>
    </citation>
    <scope>NUCLEOTIDE SEQUENCE</scope>
    <source>
        <strain evidence="14">P10A9</strain>
    </source>
</reference>
<feature type="transmembrane region" description="Helical" evidence="12">
    <location>
        <begin position="127"/>
        <end position="150"/>
    </location>
</feature>
<evidence type="ECO:0000256" key="5">
    <source>
        <dbReference type="ARBA" id="ARBA00022617"/>
    </source>
</evidence>
<keyword evidence="5 12" id="KW-0349">Heme</keyword>
<feature type="transmembrane region" description="Helical" evidence="12">
    <location>
        <begin position="474"/>
        <end position="491"/>
    </location>
</feature>
<evidence type="ECO:0000256" key="12">
    <source>
        <dbReference type="PIRNR" id="PIRNR006446"/>
    </source>
</evidence>
<dbReference type="GO" id="GO:0046872">
    <property type="term" value="F:metal ion binding"/>
    <property type="evidence" value="ECO:0007669"/>
    <property type="project" value="UniProtKB-UniRule"/>
</dbReference>
<name>A0AB39L7T3_9MICC</name>
<evidence type="ECO:0000256" key="3">
    <source>
        <dbReference type="ARBA" id="ARBA00022448"/>
    </source>
</evidence>
<evidence type="ECO:0000313" key="14">
    <source>
        <dbReference type="EMBL" id="XDP47014.1"/>
    </source>
</evidence>
<feature type="transmembrane region" description="Helical" evidence="12">
    <location>
        <begin position="413"/>
        <end position="434"/>
    </location>
</feature>
<keyword evidence="10 12" id="KW-0408">Iron</keyword>
<dbReference type="GO" id="GO:0019646">
    <property type="term" value="P:aerobic electron transport chain"/>
    <property type="evidence" value="ECO:0007669"/>
    <property type="project" value="InterPro"/>
</dbReference>
<dbReference type="EMBL" id="CP163302">
    <property type="protein sequence ID" value="XDP47014.1"/>
    <property type="molecule type" value="Genomic_DNA"/>
</dbReference>
<sequence length="546" mass="58524">MDALEIARWQFGITTVYHFMMVPLTIGLGLVVAVLETVWVRTGKVEFLRMTKFWGKLFLINFIMGVATGIVQEFQFGMAWSEYSRFVGDVFGAPLAMEALLAFFVESTFLGLWIFGWKLLRPGLHLAALWIAVIGSAVSAYFIIVANSWMQHPVGVKVVDGRPVMTDAWAVFTNNTALVAVPHTILGALGVAGGFLLGIAWYHLWRRRHDGIDTVEVAQEGTARGKQRVVVGEAVGVAGRDRTDHAVWLKSLRIGAVVAMISFAGTAITGDLQGKLMFEQQPMKMAAAEAACHDGTSFSVLSVGNLGSKDCSDVAAVIEIPGLLSFLAHNDFTTNIQGVNSLQDQYRKAYGTAVPDNPIYGDRAGQAINYVPVMEVTYWGFRAMIGFGGLAALAALIALVITRKGTVPESRWLMRLAVLGIFAPFGANAAGWIFTEMGRQPFVVAPNPAMAGSVDQVFMFTAAAVSPGVTAGEILTSLIVLTLLYAALMVVEVRLLVTYIRGGVASAMPELAETAQKHDGGPHDGGDGTGGAVAEKPADDVLAFAY</sequence>
<keyword evidence="6 12" id="KW-0812">Transmembrane</keyword>
<dbReference type="AlphaFoldDB" id="A0AB39L7T3"/>
<dbReference type="GO" id="GO:0070069">
    <property type="term" value="C:cytochrome complex"/>
    <property type="evidence" value="ECO:0007669"/>
    <property type="project" value="UniProtKB-UniRule"/>
</dbReference>
<keyword evidence="9 12" id="KW-1133">Transmembrane helix</keyword>
<dbReference type="PANTHER" id="PTHR30365">
    <property type="entry name" value="CYTOCHROME D UBIQUINOL OXIDASE"/>
    <property type="match status" value="1"/>
</dbReference>
<keyword evidence="8 12" id="KW-0249">Electron transport</keyword>
<feature type="transmembrane region" description="Helical" evidence="12">
    <location>
        <begin position="379"/>
        <end position="401"/>
    </location>
</feature>
<dbReference type="PIRSF" id="PIRSF006446">
    <property type="entry name" value="Cyt_quinol_oxidase_1"/>
    <property type="match status" value="1"/>
</dbReference>
<evidence type="ECO:0000256" key="10">
    <source>
        <dbReference type="ARBA" id="ARBA00023004"/>
    </source>
</evidence>
<comment type="subcellular location">
    <subcellularLocation>
        <location evidence="1">Cell membrane</location>
        <topology evidence="1">Multi-pass membrane protein</topology>
    </subcellularLocation>
</comment>
<evidence type="ECO:0000256" key="8">
    <source>
        <dbReference type="ARBA" id="ARBA00022982"/>
    </source>
</evidence>
<feature type="transmembrane region" description="Helical" evidence="12">
    <location>
        <begin position="20"/>
        <end position="41"/>
    </location>
</feature>
<dbReference type="KEGG" id="spue:AB5L97_08520"/>
<dbReference type="RefSeq" id="WP_369047185.1">
    <property type="nucleotide sequence ID" value="NZ_CP163302.1"/>
</dbReference>
<protein>
    <submittedName>
        <fullName evidence="14">Cytochrome ubiquinol oxidase subunit I</fullName>
    </submittedName>
</protein>
<dbReference type="GO" id="GO:0020037">
    <property type="term" value="F:heme binding"/>
    <property type="evidence" value="ECO:0007669"/>
    <property type="project" value="TreeGrafter"/>
</dbReference>
<dbReference type="GO" id="GO:0009055">
    <property type="term" value="F:electron transfer activity"/>
    <property type="evidence" value="ECO:0007669"/>
    <property type="project" value="UniProtKB-UniRule"/>
</dbReference>
<gene>
    <name evidence="14" type="ORF">AB5L97_08520</name>
</gene>
<proteinExistence type="inferred from homology"/>
<dbReference type="InterPro" id="IPR002585">
    <property type="entry name" value="Cyt-d_ubiquinol_oxidase_su_1"/>
</dbReference>
<evidence type="ECO:0000256" key="4">
    <source>
        <dbReference type="ARBA" id="ARBA00022475"/>
    </source>
</evidence>
<comment type="similarity">
    <text evidence="2 12">Belongs to the cytochrome ubiquinol oxidase subunit 1 family.</text>
</comment>